<dbReference type="Pfam" id="PF13439">
    <property type="entry name" value="Glyco_transf_4"/>
    <property type="match status" value="1"/>
</dbReference>
<comment type="caution">
    <text evidence="3">The sequence shown here is derived from an EMBL/GenBank/DDBJ whole genome shotgun (WGS) entry which is preliminary data.</text>
</comment>
<feature type="domain" description="Glycosyltransferase subfamily 4-like N-terminal" evidence="2">
    <location>
        <begin position="13"/>
        <end position="209"/>
    </location>
</feature>
<sequence length="431" mass="48124">MKVLHINQSDTCGGAAIAGYRLHQGLLSQGLDSSLLVSTVETSSKFVAPITRKYRIESHIGRLTSYLGFNYLNLVSTFDIPKHPFYKQADILNFHNLHNGYFNYLGIPLLTKNKPAVFTLHDMWSFTGHCTYSYDCDRWKTGCGECPYLNTYPGVSRDNTFLEWKLKDWIYSKANLTIVTLSHWLTEQVKQSILNRFPIHHIPNGIDTEVYRPLEVEQCRSLLRIPSGKKVLMFGAQNLRDTRKGGNLLLLALQNLPSSLKAETMLLTVGHGGEAISEEVGIPTLNLGYVSSDLLKSIAYSAADLFIFPTLADNLPLMLQESMACGTPMVSFKVGGVPDLVRPGVTGYLAATGGADDFCKGIVELLEDDSLRDRMKQNCRVIALAEYSLELQTQRYIQLYHQVLGIPKSDFPLETLRKGKSTQENYSVAIG</sequence>
<protein>
    <submittedName>
        <fullName evidence="3">Glycosyl transferase</fullName>
    </submittedName>
</protein>
<dbReference type="STRING" id="128403.WA1_45190"/>
<evidence type="ECO:0000313" key="4">
    <source>
        <dbReference type="Proteomes" id="UP000076925"/>
    </source>
</evidence>
<dbReference type="GO" id="GO:0016757">
    <property type="term" value="F:glycosyltransferase activity"/>
    <property type="evidence" value="ECO:0007669"/>
    <property type="project" value="InterPro"/>
</dbReference>
<dbReference type="Proteomes" id="UP000076925">
    <property type="component" value="Unassembled WGS sequence"/>
</dbReference>
<dbReference type="EMBL" id="ANNX02000047">
    <property type="protein sequence ID" value="KYC36859.1"/>
    <property type="molecule type" value="Genomic_DNA"/>
</dbReference>
<dbReference type="InterPro" id="IPR028098">
    <property type="entry name" value="Glyco_trans_4-like_N"/>
</dbReference>
<feature type="domain" description="Glycosyl transferase family 1" evidence="1">
    <location>
        <begin position="241"/>
        <end position="379"/>
    </location>
</feature>
<keyword evidence="3" id="KW-0808">Transferase</keyword>
<dbReference type="CDD" id="cd03825">
    <property type="entry name" value="GT4_WcaC-like"/>
    <property type="match status" value="1"/>
</dbReference>
<evidence type="ECO:0000259" key="2">
    <source>
        <dbReference type="Pfam" id="PF13439"/>
    </source>
</evidence>
<evidence type="ECO:0000313" key="3">
    <source>
        <dbReference type="EMBL" id="KYC36859.1"/>
    </source>
</evidence>
<dbReference type="SUPFAM" id="SSF53756">
    <property type="entry name" value="UDP-Glycosyltransferase/glycogen phosphorylase"/>
    <property type="match status" value="1"/>
</dbReference>
<dbReference type="Gene3D" id="3.40.50.2000">
    <property type="entry name" value="Glycogen Phosphorylase B"/>
    <property type="match status" value="2"/>
</dbReference>
<proteinExistence type="predicted"/>
<keyword evidence="4" id="KW-1185">Reference proteome</keyword>
<gene>
    <name evidence="3" type="ORF">WA1_45190</name>
</gene>
<dbReference type="AlphaFoldDB" id="A0A139WWP2"/>
<reference evidence="3 4" key="1">
    <citation type="journal article" date="2013" name="Genome Biol. Evol.">
        <title>Genomes of Stigonematalean cyanobacteria (subsection V) and the evolution of oxygenic photosynthesis from prokaryotes to plastids.</title>
        <authorList>
            <person name="Dagan T."/>
            <person name="Roettger M."/>
            <person name="Stucken K."/>
            <person name="Landan G."/>
            <person name="Koch R."/>
            <person name="Major P."/>
            <person name="Gould S.B."/>
            <person name="Goremykin V.V."/>
            <person name="Rippka R."/>
            <person name="Tandeau de Marsac N."/>
            <person name="Gugger M."/>
            <person name="Lockhart P.J."/>
            <person name="Allen J.F."/>
            <person name="Brune I."/>
            <person name="Maus I."/>
            <person name="Puhler A."/>
            <person name="Martin W.F."/>
        </authorList>
    </citation>
    <scope>NUCLEOTIDE SEQUENCE [LARGE SCALE GENOMIC DNA]</scope>
    <source>
        <strain evidence="3 4">PCC 7110</strain>
    </source>
</reference>
<accession>A0A139WWP2</accession>
<dbReference type="Pfam" id="PF00534">
    <property type="entry name" value="Glycos_transf_1"/>
    <property type="match status" value="1"/>
</dbReference>
<organism evidence="3 4">
    <name type="scientific">Scytonema hofmannii PCC 7110</name>
    <dbReference type="NCBI Taxonomy" id="128403"/>
    <lineage>
        <taxon>Bacteria</taxon>
        <taxon>Bacillati</taxon>
        <taxon>Cyanobacteriota</taxon>
        <taxon>Cyanophyceae</taxon>
        <taxon>Nostocales</taxon>
        <taxon>Scytonemataceae</taxon>
        <taxon>Scytonema</taxon>
    </lineage>
</organism>
<dbReference type="InterPro" id="IPR001296">
    <property type="entry name" value="Glyco_trans_1"/>
</dbReference>
<dbReference type="RefSeq" id="WP_017744106.1">
    <property type="nucleotide sequence ID" value="NZ_KQ976354.1"/>
</dbReference>
<name>A0A139WWP2_9CYAN</name>
<dbReference type="PANTHER" id="PTHR12526">
    <property type="entry name" value="GLYCOSYLTRANSFERASE"/>
    <property type="match status" value="1"/>
</dbReference>
<dbReference type="PANTHER" id="PTHR12526:SF635">
    <property type="entry name" value="GLYCOSYL TRANSFERASE GROUP 1"/>
    <property type="match status" value="1"/>
</dbReference>
<evidence type="ECO:0000259" key="1">
    <source>
        <dbReference type="Pfam" id="PF00534"/>
    </source>
</evidence>
<dbReference type="OrthoDB" id="9768685at2"/>